<dbReference type="Gramene" id="OB01G42800.1">
    <property type="protein sequence ID" value="OB01G42800.1"/>
    <property type="gene ID" value="OB01G42800"/>
</dbReference>
<protein>
    <submittedName>
        <fullName evidence="1">Uncharacterized protein</fullName>
    </submittedName>
</protein>
<keyword evidence="2" id="KW-1185">Reference proteome</keyword>
<name>J3L4X4_ORYBR</name>
<reference evidence="1" key="1">
    <citation type="journal article" date="2013" name="Nat. Commun.">
        <title>Whole-genome sequencing of Oryza brachyantha reveals mechanisms underlying Oryza genome evolution.</title>
        <authorList>
            <person name="Chen J."/>
            <person name="Huang Q."/>
            <person name="Gao D."/>
            <person name="Wang J."/>
            <person name="Lang Y."/>
            <person name="Liu T."/>
            <person name="Li B."/>
            <person name="Bai Z."/>
            <person name="Luis Goicoechea J."/>
            <person name="Liang C."/>
            <person name="Chen C."/>
            <person name="Zhang W."/>
            <person name="Sun S."/>
            <person name="Liao Y."/>
            <person name="Zhang X."/>
            <person name="Yang L."/>
            <person name="Song C."/>
            <person name="Wang M."/>
            <person name="Shi J."/>
            <person name="Liu G."/>
            <person name="Liu J."/>
            <person name="Zhou H."/>
            <person name="Zhou W."/>
            <person name="Yu Q."/>
            <person name="An N."/>
            <person name="Chen Y."/>
            <person name="Cai Q."/>
            <person name="Wang B."/>
            <person name="Liu B."/>
            <person name="Min J."/>
            <person name="Huang Y."/>
            <person name="Wu H."/>
            <person name="Li Z."/>
            <person name="Zhang Y."/>
            <person name="Yin Y."/>
            <person name="Song W."/>
            <person name="Jiang J."/>
            <person name="Jackson S.A."/>
            <person name="Wing R.A."/>
            <person name="Wang J."/>
            <person name="Chen M."/>
        </authorList>
    </citation>
    <scope>NUCLEOTIDE SEQUENCE [LARGE SCALE GENOMIC DNA]</scope>
    <source>
        <strain evidence="1">cv. IRGC 101232</strain>
    </source>
</reference>
<proteinExistence type="predicted"/>
<dbReference type="EnsemblPlants" id="OB01G42800.1">
    <property type="protein sequence ID" value="OB01G42800.1"/>
    <property type="gene ID" value="OB01G42800"/>
</dbReference>
<dbReference type="Proteomes" id="UP000006038">
    <property type="component" value="Chromosome 1"/>
</dbReference>
<organism evidence="1">
    <name type="scientific">Oryza brachyantha</name>
    <name type="common">malo sina</name>
    <dbReference type="NCBI Taxonomy" id="4533"/>
    <lineage>
        <taxon>Eukaryota</taxon>
        <taxon>Viridiplantae</taxon>
        <taxon>Streptophyta</taxon>
        <taxon>Embryophyta</taxon>
        <taxon>Tracheophyta</taxon>
        <taxon>Spermatophyta</taxon>
        <taxon>Magnoliopsida</taxon>
        <taxon>Liliopsida</taxon>
        <taxon>Poales</taxon>
        <taxon>Poaceae</taxon>
        <taxon>BOP clade</taxon>
        <taxon>Oryzoideae</taxon>
        <taxon>Oryzeae</taxon>
        <taxon>Oryzinae</taxon>
        <taxon>Oryza</taxon>
    </lineage>
</organism>
<sequence>MCHGSGWVAMAALAAAQHSGNRGQQVAAGCNRVTDLPPCTVHGAACSIASRQTCATRRATETRRLPVHMGLESSIGNEQEHTTNSSAAEIMATGSTWAVFFGVEDDYPNTTINNPIQLIFLNP</sequence>
<evidence type="ECO:0000313" key="1">
    <source>
        <dbReference type="EnsemblPlants" id="OB01G42800.1"/>
    </source>
</evidence>
<accession>J3L4X4</accession>
<dbReference type="AlphaFoldDB" id="J3L4X4"/>
<dbReference type="HOGENOM" id="CLU_2018738_0_0_1"/>
<evidence type="ECO:0000313" key="2">
    <source>
        <dbReference type="Proteomes" id="UP000006038"/>
    </source>
</evidence>
<reference evidence="1" key="2">
    <citation type="submission" date="2013-04" db="UniProtKB">
        <authorList>
            <consortium name="EnsemblPlants"/>
        </authorList>
    </citation>
    <scope>IDENTIFICATION</scope>
</reference>